<comment type="caution">
    <text evidence="2">The sequence shown here is derived from an EMBL/GenBank/DDBJ whole genome shotgun (WGS) entry which is preliminary data.</text>
</comment>
<protein>
    <submittedName>
        <fullName evidence="2">Uncharacterized protein</fullName>
    </submittedName>
</protein>
<dbReference type="EMBL" id="JAYKXP010000062">
    <property type="protein sequence ID" value="KAK7032585.1"/>
    <property type="molecule type" value="Genomic_DNA"/>
</dbReference>
<reference evidence="2 3" key="1">
    <citation type="submission" date="2024-01" db="EMBL/GenBank/DDBJ databases">
        <title>A draft genome for a cacao thread blight-causing isolate of Paramarasmius palmivorus.</title>
        <authorList>
            <person name="Baruah I.K."/>
            <person name="Bukari Y."/>
            <person name="Amoako-Attah I."/>
            <person name="Meinhardt L.W."/>
            <person name="Bailey B.A."/>
            <person name="Cohen S.P."/>
        </authorList>
    </citation>
    <scope>NUCLEOTIDE SEQUENCE [LARGE SCALE GENOMIC DNA]</scope>
    <source>
        <strain evidence="2 3">GH-12</strain>
    </source>
</reference>
<gene>
    <name evidence="2" type="ORF">VNI00_012848</name>
</gene>
<dbReference type="Proteomes" id="UP001383192">
    <property type="component" value="Unassembled WGS sequence"/>
</dbReference>
<feature type="non-terminal residue" evidence="2">
    <location>
        <position position="1"/>
    </location>
</feature>
<feature type="region of interest" description="Disordered" evidence="1">
    <location>
        <begin position="1"/>
        <end position="20"/>
    </location>
</feature>
<evidence type="ECO:0000256" key="1">
    <source>
        <dbReference type="SAM" id="MobiDB-lite"/>
    </source>
</evidence>
<accession>A0AAW0C176</accession>
<proteinExistence type="predicted"/>
<evidence type="ECO:0000313" key="3">
    <source>
        <dbReference type="Proteomes" id="UP001383192"/>
    </source>
</evidence>
<evidence type="ECO:0000313" key="2">
    <source>
        <dbReference type="EMBL" id="KAK7032585.1"/>
    </source>
</evidence>
<name>A0AAW0C176_9AGAR</name>
<organism evidence="2 3">
    <name type="scientific">Paramarasmius palmivorus</name>
    <dbReference type="NCBI Taxonomy" id="297713"/>
    <lineage>
        <taxon>Eukaryota</taxon>
        <taxon>Fungi</taxon>
        <taxon>Dikarya</taxon>
        <taxon>Basidiomycota</taxon>
        <taxon>Agaricomycotina</taxon>
        <taxon>Agaricomycetes</taxon>
        <taxon>Agaricomycetidae</taxon>
        <taxon>Agaricales</taxon>
        <taxon>Marasmiineae</taxon>
        <taxon>Marasmiaceae</taxon>
        <taxon>Paramarasmius</taxon>
    </lineage>
</organism>
<sequence>HLNLARTPAPKPDSRARAFGDGVVGITPRTATFQLDLRDDVERRCLAHIHPGLEDEIEENAPVGQGNDEALAVATRPRYLCIDEDA</sequence>
<dbReference type="AlphaFoldDB" id="A0AAW0C176"/>
<keyword evidence="3" id="KW-1185">Reference proteome</keyword>